<protein>
    <submittedName>
        <fullName evidence="1">Uncharacterized protein</fullName>
    </submittedName>
</protein>
<dbReference type="Proteomes" id="UP001162992">
    <property type="component" value="Chromosome 10"/>
</dbReference>
<keyword evidence="2" id="KW-1185">Reference proteome</keyword>
<reference evidence="2" key="1">
    <citation type="journal article" date="2024" name="Proc. Natl. Acad. Sci. U.S.A.">
        <title>Extraordinary preservation of gene collinearity over three hundred million years revealed in homosporous lycophytes.</title>
        <authorList>
            <person name="Li C."/>
            <person name="Wickell D."/>
            <person name="Kuo L.Y."/>
            <person name="Chen X."/>
            <person name="Nie B."/>
            <person name="Liao X."/>
            <person name="Peng D."/>
            <person name="Ji J."/>
            <person name="Jenkins J."/>
            <person name="Williams M."/>
            <person name="Shu S."/>
            <person name="Plott C."/>
            <person name="Barry K."/>
            <person name="Rajasekar S."/>
            <person name="Grimwood J."/>
            <person name="Han X."/>
            <person name="Sun S."/>
            <person name="Hou Z."/>
            <person name="He W."/>
            <person name="Dai G."/>
            <person name="Sun C."/>
            <person name="Schmutz J."/>
            <person name="Leebens-Mack J.H."/>
            <person name="Li F.W."/>
            <person name="Wang L."/>
        </authorList>
    </citation>
    <scope>NUCLEOTIDE SEQUENCE [LARGE SCALE GENOMIC DNA]</scope>
    <source>
        <strain evidence="2">cv. PW_Plant_1</strain>
    </source>
</reference>
<proteinExistence type="predicted"/>
<organism evidence="1 2">
    <name type="scientific">Diphasiastrum complanatum</name>
    <name type="common">Issler's clubmoss</name>
    <name type="synonym">Lycopodium complanatum</name>
    <dbReference type="NCBI Taxonomy" id="34168"/>
    <lineage>
        <taxon>Eukaryota</taxon>
        <taxon>Viridiplantae</taxon>
        <taxon>Streptophyta</taxon>
        <taxon>Embryophyta</taxon>
        <taxon>Tracheophyta</taxon>
        <taxon>Lycopodiopsida</taxon>
        <taxon>Lycopodiales</taxon>
        <taxon>Lycopodiaceae</taxon>
        <taxon>Lycopodioideae</taxon>
        <taxon>Diphasiastrum</taxon>
    </lineage>
</organism>
<sequence>MASLLLPVSFACKSRPKSQNGRLMQLFSQTIRLHISVASQPQFYKLCMKQKLTVSACSLLSCRHHKSPTPFAGSACDPSSKRNLSKTWAEASSGDFVSTSETKNQETLNVGFGDSNGSFRNDLASTNGLINETEKELSPSLSITILGATGELARQKIFPALFALFYSGCLPKKFQIFGYSRDHISDEDLQALITENLTCRIDHRENCSDKMSSFLERVSYEPGGYDICDGLIMLDKRMKTFEGNGIANRIFYLSEAHDEIHGVANCVAANAQSKSGFTRLIFEKPFGYDRGSSETITKALLSRLSEGQIYRIDDLLGKELIENLTVLRFSNLIFEPLWNRTFIRNIQVIYSEDWGVQNKGRYFDKHGILRDIVQSHILQTIALLAMEPPVSLEGEDIRNEKVKVLRSMRKLTLDDVVLGQYKASISKDEKFKVAGYLDEPNVSPNSLTPTFVAAALYIDNGRWDGVPFLIKAGKGLIKHKVEIRIQFRHVPGNLYRERFGFNIDLATNELVLRVQPDEAILLKVNNKVPGLGLQLDSSELNLLYKDMYDTEIPDSYERLILDVIVGDTHLFMRSDELAATWEILTPLLDDIEKYKIAPELYIFGGRGPVGAYYLGAKHGVRWSDD</sequence>
<evidence type="ECO:0000313" key="1">
    <source>
        <dbReference type="EMBL" id="KAJ7540284.1"/>
    </source>
</evidence>
<accession>A0ACC2CE06</accession>
<name>A0ACC2CE06_DIPCM</name>
<evidence type="ECO:0000313" key="2">
    <source>
        <dbReference type="Proteomes" id="UP001162992"/>
    </source>
</evidence>
<gene>
    <name evidence="1" type="ORF">O6H91_10G007600</name>
</gene>
<dbReference type="EMBL" id="CM055101">
    <property type="protein sequence ID" value="KAJ7540284.1"/>
    <property type="molecule type" value="Genomic_DNA"/>
</dbReference>
<comment type="caution">
    <text evidence="1">The sequence shown here is derived from an EMBL/GenBank/DDBJ whole genome shotgun (WGS) entry which is preliminary data.</text>
</comment>